<keyword evidence="3" id="KW-1185">Reference proteome</keyword>
<feature type="transmembrane region" description="Helical" evidence="1">
    <location>
        <begin position="57"/>
        <end position="80"/>
    </location>
</feature>
<feature type="transmembrane region" description="Helical" evidence="1">
    <location>
        <begin position="150"/>
        <end position="171"/>
    </location>
</feature>
<protein>
    <submittedName>
        <fullName evidence="2">Uncharacterized protein</fullName>
    </submittedName>
</protein>
<reference evidence="2 3" key="1">
    <citation type="submission" date="2016-11" db="EMBL/GenBank/DDBJ databases">
        <authorList>
            <person name="Jaros S."/>
            <person name="Januszkiewicz K."/>
            <person name="Wedrychowicz H."/>
        </authorList>
    </citation>
    <scope>NUCLEOTIDE SEQUENCE [LARGE SCALE GENOMIC DNA]</scope>
    <source>
        <strain evidence="2 3">DSM 29431</strain>
    </source>
</reference>
<dbReference type="STRING" id="996342.SAMN05443551_0173"/>
<name>A0A1M5Y9V5_9RHOB</name>
<evidence type="ECO:0000256" key="1">
    <source>
        <dbReference type="SAM" id="Phobius"/>
    </source>
</evidence>
<keyword evidence="1" id="KW-0812">Transmembrane</keyword>
<dbReference type="AlphaFoldDB" id="A0A1M5Y9V5"/>
<evidence type="ECO:0000313" key="2">
    <source>
        <dbReference type="EMBL" id="SHI08614.1"/>
    </source>
</evidence>
<dbReference type="RefSeq" id="WP_143152775.1">
    <property type="nucleotide sequence ID" value="NZ_FQXC01000014.1"/>
</dbReference>
<accession>A0A1M5Y9V5</accession>
<proteinExistence type="predicted"/>
<evidence type="ECO:0000313" key="3">
    <source>
        <dbReference type="Proteomes" id="UP000184221"/>
    </source>
</evidence>
<organism evidence="2 3">
    <name type="scientific">Marivita hallyeonensis</name>
    <dbReference type="NCBI Taxonomy" id="996342"/>
    <lineage>
        <taxon>Bacteria</taxon>
        <taxon>Pseudomonadati</taxon>
        <taxon>Pseudomonadota</taxon>
        <taxon>Alphaproteobacteria</taxon>
        <taxon>Rhodobacterales</taxon>
        <taxon>Roseobacteraceae</taxon>
        <taxon>Marivita</taxon>
    </lineage>
</organism>
<feature type="transmembrane region" description="Helical" evidence="1">
    <location>
        <begin position="92"/>
        <end position="114"/>
    </location>
</feature>
<dbReference type="Proteomes" id="UP000184221">
    <property type="component" value="Unassembled WGS sequence"/>
</dbReference>
<gene>
    <name evidence="2" type="ORF">SAMN05443551_0173</name>
</gene>
<keyword evidence="1" id="KW-1133">Transmembrane helix</keyword>
<dbReference type="EMBL" id="FQXC01000014">
    <property type="protein sequence ID" value="SHI08614.1"/>
    <property type="molecule type" value="Genomic_DNA"/>
</dbReference>
<sequence>MRLIFFVLAECALILIHAIIYTDSISANPGVLGENPVVRFAIFWETSALYDMNLQTFLATLMGVATVVTAIAFFLSLQAIQSVGFSRSSQRRITFFFIAMAAYGIVLFVEYSLLTERLAFLASENQFQDDILQSLGVDLSGRVAEEDKEWISVAFTVMLMFLNGIVAWLTADEVLENYDLGVEA</sequence>
<keyword evidence="1" id="KW-0472">Membrane</keyword>